<dbReference type="Gene3D" id="1.20.1060.10">
    <property type="entry name" value="Taq DNA Polymerase, Chain T, domain 4"/>
    <property type="match status" value="1"/>
</dbReference>
<dbReference type="Gene3D" id="3.30.70.370">
    <property type="match status" value="1"/>
</dbReference>
<gene>
    <name evidence="3" type="ORF">S01H1_39487</name>
</gene>
<sequence>GQLTGRSEFVNSNACLKDILLKQFKLPILLTIKERNQNGRWHDTGRPSFDKDAMALYKVHPSVTSDEKIKQVIDLITEYRTEQQFKSLFLDTFLELNENGVVHPNYNQSVKTGRLSCSKPNSQQQNERSKKLIHPHKGEGLISNDYSQIEYRLIVHYCRILKAIKAYNEDPKTDYHQWISEILHIQRTPAKQLNFGMAFGQGKNGVTKKLMTNEDIMKEMGDIVNELVNQKRLDPNLRVKKFEELCRNHAVNSYNIYHEKMPEIKLTS</sequence>
<dbReference type="GO" id="GO:0003887">
    <property type="term" value="F:DNA-directed DNA polymerase activity"/>
    <property type="evidence" value="ECO:0007669"/>
    <property type="project" value="InterPro"/>
</dbReference>
<dbReference type="SUPFAM" id="SSF56672">
    <property type="entry name" value="DNA/RNA polymerases"/>
    <property type="match status" value="1"/>
</dbReference>
<dbReference type="Gene3D" id="1.10.150.20">
    <property type="entry name" value="5' to 3' exonuclease, C-terminal subdomain"/>
    <property type="match status" value="1"/>
</dbReference>
<evidence type="ECO:0000259" key="2">
    <source>
        <dbReference type="Pfam" id="PF00476"/>
    </source>
</evidence>
<dbReference type="Pfam" id="PF00476">
    <property type="entry name" value="DNA_pol_A"/>
    <property type="match status" value="1"/>
</dbReference>
<name>X0V4F2_9ZZZZ</name>
<dbReference type="InterPro" id="IPR001098">
    <property type="entry name" value="DNA-dir_DNA_pol_A_palm_dom"/>
</dbReference>
<reference evidence="3" key="1">
    <citation type="journal article" date="2014" name="Front. Microbiol.">
        <title>High frequency of phylogenetically diverse reductive dehalogenase-homologous genes in deep subseafloor sedimentary metagenomes.</title>
        <authorList>
            <person name="Kawai M."/>
            <person name="Futagami T."/>
            <person name="Toyoda A."/>
            <person name="Takaki Y."/>
            <person name="Nishi S."/>
            <person name="Hori S."/>
            <person name="Arai W."/>
            <person name="Tsubouchi T."/>
            <person name="Morono Y."/>
            <person name="Uchiyama I."/>
            <person name="Ito T."/>
            <person name="Fujiyama A."/>
            <person name="Inagaki F."/>
            <person name="Takami H."/>
        </authorList>
    </citation>
    <scope>NUCLEOTIDE SEQUENCE</scope>
    <source>
        <strain evidence="3">Expedition CK06-06</strain>
    </source>
</reference>
<dbReference type="GO" id="GO:0006261">
    <property type="term" value="P:DNA-templated DNA replication"/>
    <property type="evidence" value="ECO:0007669"/>
    <property type="project" value="InterPro"/>
</dbReference>
<keyword evidence="1" id="KW-0235">DNA replication</keyword>
<dbReference type="InterPro" id="IPR043502">
    <property type="entry name" value="DNA/RNA_pol_sf"/>
</dbReference>
<evidence type="ECO:0000256" key="1">
    <source>
        <dbReference type="ARBA" id="ARBA00022705"/>
    </source>
</evidence>
<dbReference type="PANTHER" id="PTHR10133:SF27">
    <property type="entry name" value="DNA POLYMERASE NU"/>
    <property type="match status" value="1"/>
</dbReference>
<proteinExistence type="predicted"/>
<feature type="non-terminal residue" evidence="3">
    <location>
        <position position="1"/>
    </location>
</feature>
<protein>
    <recommendedName>
        <fullName evidence="2">DNA-directed DNA polymerase family A palm domain-containing protein</fullName>
    </recommendedName>
</protein>
<accession>X0V4F2</accession>
<dbReference type="PANTHER" id="PTHR10133">
    <property type="entry name" value="DNA POLYMERASE I"/>
    <property type="match status" value="1"/>
</dbReference>
<feature type="non-terminal residue" evidence="3">
    <location>
        <position position="268"/>
    </location>
</feature>
<dbReference type="InterPro" id="IPR002298">
    <property type="entry name" value="DNA_polymerase_A"/>
</dbReference>
<dbReference type="AlphaFoldDB" id="X0V4F2"/>
<dbReference type="GO" id="GO:0006302">
    <property type="term" value="P:double-strand break repair"/>
    <property type="evidence" value="ECO:0007669"/>
    <property type="project" value="TreeGrafter"/>
</dbReference>
<organism evidence="3">
    <name type="scientific">marine sediment metagenome</name>
    <dbReference type="NCBI Taxonomy" id="412755"/>
    <lineage>
        <taxon>unclassified sequences</taxon>
        <taxon>metagenomes</taxon>
        <taxon>ecological metagenomes</taxon>
    </lineage>
</organism>
<dbReference type="EMBL" id="BARS01024923">
    <property type="protein sequence ID" value="GAG12960.1"/>
    <property type="molecule type" value="Genomic_DNA"/>
</dbReference>
<comment type="caution">
    <text evidence="3">The sequence shown here is derived from an EMBL/GenBank/DDBJ whole genome shotgun (WGS) entry which is preliminary data.</text>
</comment>
<evidence type="ECO:0000313" key="3">
    <source>
        <dbReference type="EMBL" id="GAG12960.1"/>
    </source>
</evidence>
<dbReference type="GO" id="GO:0003677">
    <property type="term" value="F:DNA binding"/>
    <property type="evidence" value="ECO:0007669"/>
    <property type="project" value="InterPro"/>
</dbReference>
<feature type="domain" description="DNA-directed DNA polymerase family A palm" evidence="2">
    <location>
        <begin position="5"/>
        <end position="218"/>
    </location>
</feature>